<accession>A0ACB6V824</accession>
<evidence type="ECO:0000313" key="1">
    <source>
        <dbReference type="EMBL" id="KAF5101028.1"/>
    </source>
</evidence>
<comment type="caution">
    <text evidence="1">The sequence shown here is derived from an EMBL/GenBank/DDBJ whole genome shotgun (WGS) entry which is preliminary data.</text>
</comment>
<organism evidence="1 2">
    <name type="scientific">Geotrichum galactomycetum</name>
    <dbReference type="NCBI Taxonomy" id="27317"/>
    <lineage>
        <taxon>Eukaryota</taxon>
        <taxon>Fungi</taxon>
        <taxon>Dikarya</taxon>
        <taxon>Ascomycota</taxon>
        <taxon>Saccharomycotina</taxon>
        <taxon>Dipodascomycetes</taxon>
        <taxon>Dipodascales</taxon>
        <taxon>Dipodascaceae</taxon>
        <taxon>Geotrichum</taxon>
    </lineage>
</organism>
<dbReference type="Proteomes" id="UP000744676">
    <property type="component" value="Unassembled WGS sequence"/>
</dbReference>
<evidence type="ECO:0000313" key="2">
    <source>
        <dbReference type="Proteomes" id="UP000744676"/>
    </source>
</evidence>
<reference evidence="1 2" key="1">
    <citation type="journal article" date="2020" name="Front. Microbiol.">
        <title>Phenotypic and Genetic Characterization of the Cheese Ripening Yeast Geotrichum candidum.</title>
        <authorList>
            <person name="Perkins V."/>
            <person name="Vignola S."/>
            <person name="Lessard M.H."/>
            <person name="Plante P.L."/>
            <person name="Corbeil J."/>
            <person name="Dugat-Bony E."/>
            <person name="Frenette M."/>
            <person name="Labrie S."/>
        </authorList>
    </citation>
    <scope>NUCLEOTIDE SEQUENCE [LARGE SCALE GENOMIC DNA]</scope>
    <source>
        <strain evidence="1 2">LMA-1147</strain>
    </source>
</reference>
<gene>
    <name evidence="1" type="ORF">D0Z00_001028</name>
</gene>
<sequence length="404" mass="46272">MTPKAAKASWSKVNKIIGRGKDVNLIMKMWEELFILAYTTGELPIFENNAYDLEVLAKYWRSKAANVGDYVGVPYLFEDARENHRRFEFELFPVKDMHDIILTSPHPLVVEQMMINYPFAGDRIVDKPRDDIVNQAKRAIKGIIATRKEHYSSGRGKEILLRFGETACQQAVEELEALRTIVYIPRGKDKVLPERNYKFSEKFELVLGSLPLGIDTFPEITEFYQDLLALFNEAKGFIISRTAPDTLFPCILDLISTQKADLVRVKMKNEIGLARVDSKFKWDLFDIVVRSPLCKAGSDDYVAEEVKRSKKRSVPITAPGSAIWSDVRGRANLEIWQKLINWVLFYIDSRPGTTVDAIWKSFAVVLSWEEVALVVRWLLKKNIVRTGPCGGVWVLPEWYAHIPL</sequence>
<dbReference type="EMBL" id="QVQA01000015">
    <property type="protein sequence ID" value="KAF5101028.1"/>
    <property type="molecule type" value="Genomic_DNA"/>
</dbReference>
<name>A0ACB6V824_9ASCO</name>
<proteinExistence type="predicted"/>
<keyword evidence="2" id="KW-1185">Reference proteome</keyword>
<protein>
    <submittedName>
        <fullName evidence="1">Uncharacterized protein</fullName>
    </submittedName>
</protein>